<evidence type="ECO:0000313" key="1">
    <source>
        <dbReference type="EMBL" id="MEX1667033.1"/>
    </source>
</evidence>
<organism evidence="1 2">
    <name type="scientific">Zhongshania arctica</name>
    <dbReference type="NCBI Taxonomy" id="3238302"/>
    <lineage>
        <taxon>Bacteria</taxon>
        <taxon>Pseudomonadati</taxon>
        <taxon>Pseudomonadota</taxon>
        <taxon>Gammaproteobacteria</taxon>
        <taxon>Cellvibrionales</taxon>
        <taxon>Spongiibacteraceae</taxon>
        <taxon>Zhongshania</taxon>
    </lineage>
</organism>
<dbReference type="Pfam" id="PF05045">
    <property type="entry name" value="RgpF"/>
    <property type="match status" value="1"/>
</dbReference>
<evidence type="ECO:0000313" key="2">
    <source>
        <dbReference type="Proteomes" id="UP001557484"/>
    </source>
</evidence>
<dbReference type="RefSeq" id="WP_368377148.1">
    <property type="nucleotide sequence ID" value="NZ_JBFRYB010000002.1"/>
</dbReference>
<proteinExistence type="predicted"/>
<dbReference type="Proteomes" id="UP001557484">
    <property type="component" value="Unassembled WGS sequence"/>
</dbReference>
<sequence>MGFISSLLARVNIAKPDPEWRDEFRNSIITCHMGLERDQTKLCFFASFHPQGLISPFVLAYLRALRENGFDIVLCKTSPVLDAGTLESALSLCHKIIHRENIGYDFASFRTCFDVVDDWQQATAILFTNDSILGPLCSLSPLFAEMDNRPEVFWGLNDNYQGKYHFQSFFLYCKAPVLESKAFLRFWMDLEILDDKKEIIAQYEVGFSRRMIRAGLSHAVLFPIGATLDCCKRLGSAFQYPEIFKKKTVNTTRYCWYELIEYLNYPFLKSEIPRDNHYKSQQINKVSDILKRALPESSWAYLEDVIAPLDDDLNH</sequence>
<reference evidence="1 2" key="1">
    <citation type="journal article" date="2011" name="Int. J. Syst. Evol. Microbiol.">
        <title>Zhongshania antarctica gen. nov., sp. nov. and Zhongshania guokunii sp. nov., gammaproteobacteria respectively isolated from coastal attached (fast) ice and surface seawater of the Antarctic.</title>
        <authorList>
            <person name="Li H.J."/>
            <person name="Zhang X.Y."/>
            <person name="Chen C.X."/>
            <person name="Zhang Y.J."/>
            <person name="Gao Z.M."/>
            <person name="Yu Y."/>
            <person name="Chen X.L."/>
            <person name="Chen B."/>
            <person name="Zhang Y.Z."/>
        </authorList>
    </citation>
    <scope>NUCLEOTIDE SEQUENCE [LARGE SCALE GENOMIC DNA]</scope>
    <source>
        <strain evidence="1 2">R06B22</strain>
    </source>
</reference>
<dbReference type="EMBL" id="JBFRYB010000002">
    <property type="protein sequence ID" value="MEX1667033.1"/>
    <property type="molecule type" value="Genomic_DNA"/>
</dbReference>
<accession>A0ABV3U1F1</accession>
<keyword evidence="2" id="KW-1185">Reference proteome</keyword>
<protein>
    <submittedName>
        <fullName evidence="1">Rhamnan synthesis F family protein</fullName>
    </submittedName>
</protein>
<comment type="caution">
    <text evidence="1">The sequence shown here is derived from an EMBL/GenBank/DDBJ whole genome shotgun (WGS) entry which is preliminary data.</text>
</comment>
<name>A0ABV3U1F1_9GAMM</name>
<gene>
    <name evidence="1" type="ORF">AB4875_16170</name>
</gene>
<dbReference type="InterPro" id="IPR007739">
    <property type="entry name" value="RgpF"/>
</dbReference>